<evidence type="ECO:0000256" key="2">
    <source>
        <dbReference type="ARBA" id="ARBA00022857"/>
    </source>
</evidence>
<dbReference type="InterPro" id="IPR051164">
    <property type="entry name" value="NmrA-like_oxidored"/>
</dbReference>
<evidence type="ECO:0000256" key="1">
    <source>
        <dbReference type="ARBA" id="ARBA00006328"/>
    </source>
</evidence>
<reference evidence="6" key="1">
    <citation type="journal article" date="2015" name="Genome Announc.">
        <title>Draft whole-genome sequence of the biocontrol agent Trichoderma harzianum T6776.</title>
        <authorList>
            <person name="Baroncelli R."/>
            <person name="Piaggeschi G."/>
            <person name="Fiorini L."/>
            <person name="Bertolini E."/>
            <person name="Zapparata A."/>
            <person name="Pe M.E."/>
            <person name="Sarrocco S."/>
            <person name="Vannacci G."/>
        </authorList>
    </citation>
    <scope>NUCLEOTIDE SEQUENCE [LARGE SCALE GENOMIC DNA]</scope>
    <source>
        <strain evidence="6">T6776</strain>
    </source>
</reference>
<dbReference type="EMBL" id="JOKZ01000081">
    <property type="protein sequence ID" value="KKP04295.1"/>
    <property type="molecule type" value="Genomic_DNA"/>
</dbReference>
<dbReference type="PANTHER" id="PTHR42748">
    <property type="entry name" value="NITROGEN METABOLITE REPRESSION PROTEIN NMRA FAMILY MEMBER"/>
    <property type="match status" value="1"/>
</dbReference>
<feature type="region of interest" description="Disordered" evidence="3">
    <location>
        <begin position="1"/>
        <end position="75"/>
    </location>
</feature>
<sequence length="826" mass="92564">MRDITKAQPKAPLTRRAKSRKGNPKNNKRRVNTLDASALEGNSEDPKDHGDAAGSIVSRIGGSTIDGSSPGTLDRCWTEPQKPTALVDLKLDRHPLDVLYDSLISTNRFPAYSLAYAVTQNVKVNHPPGRGFLFPFAFKEAPLYHRTLTGQQVAEIVRSSPEKSIMIAITRFTEVLRCIRKRLSHPDLDMALSDDTIMAVIDSICYSFALEDLAQARCHLDGLYMMILSRGGYSSFSEKPDIQLMMFWIDVTAAIIFERIPRFPLPATLLPTPPRTGTSAIWDLLSLVKEAECQSDVEQNELFDALKEVSSIAKTIESKLFTRGDAAWHDAVFLGSLVHPVAHRLLSTLEQDCEKQHLPISTSIRLGIALFVIILKQQSRACPAPSTPYVAKAVAVLYWDIPNIPSHMSSILFTLQLWLLLLCTIAYPDTTLLPEIQMMITRIMKQSNLNTWDEVVATAQLMPWISKFESRKGFGDYLIDDDTTEISSPTMADLKLILVIGGTGAQGIPVVKGHVRVLTRNRNSTRALQLAALPNVTLFEGNQDDLDDLHGAFNGAYGAWVNLDGFTLGEKNEVFYGIRAYEIARHEGLKHYIWANSDYAVKKAGWDEKYHWGHNDAKGRIGDLILSHGQETMKTTLFTTGPYMDMLWDGMYVPKEQDDGSFVWATPASDGEIPLIALEDVGFYNLWIFDNPNESAGLDLEVATDQVSMKDIAETFTRVTGKKAIHQRLPLEEYLQMAEPYPNAPANWAAGPNAVRDKSVMTWRENFTAWWRYWSEGKGATRDMAFLDRIYPGRIKSLEEWMRKVNYDGKQKAVLKGIEDLKAQAS</sequence>
<dbReference type="Proteomes" id="UP000034112">
    <property type="component" value="Unassembled WGS sequence"/>
</dbReference>
<dbReference type="GO" id="GO:0005634">
    <property type="term" value="C:nucleus"/>
    <property type="evidence" value="ECO:0007669"/>
    <property type="project" value="TreeGrafter"/>
</dbReference>
<dbReference type="Gene3D" id="3.40.50.720">
    <property type="entry name" value="NAD(P)-binding Rossmann-like Domain"/>
    <property type="match status" value="1"/>
</dbReference>
<comment type="caution">
    <text evidence="5">The sequence shown here is derived from an EMBL/GenBank/DDBJ whole genome shotgun (WGS) entry which is preliminary data.</text>
</comment>
<proteinExistence type="inferred from homology"/>
<dbReference type="AlphaFoldDB" id="A0A0F9XIH2"/>
<name>A0A0F9XIH2_TRIHA</name>
<gene>
    <name evidence="5" type="ORF">THAR02_03572</name>
</gene>
<dbReference type="Pfam" id="PF05368">
    <property type="entry name" value="NmrA"/>
    <property type="match status" value="1"/>
</dbReference>
<dbReference type="InterPro" id="IPR036291">
    <property type="entry name" value="NAD(P)-bd_dom_sf"/>
</dbReference>
<keyword evidence="2" id="KW-0521">NADP</keyword>
<feature type="compositionally biased region" description="Basic residues" evidence="3">
    <location>
        <begin position="13"/>
        <end position="31"/>
    </location>
</feature>
<evidence type="ECO:0000256" key="3">
    <source>
        <dbReference type="SAM" id="MobiDB-lite"/>
    </source>
</evidence>
<evidence type="ECO:0000259" key="4">
    <source>
        <dbReference type="Pfam" id="PF05368"/>
    </source>
</evidence>
<evidence type="ECO:0000313" key="5">
    <source>
        <dbReference type="EMBL" id="KKP04295.1"/>
    </source>
</evidence>
<dbReference type="Gene3D" id="3.90.25.10">
    <property type="entry name" value="UDP-galactose 4-epimerase, domain 1"/>
    <property type="match status" value="1"/>
</dbReference>
<accession>A0A0F9XIH2</accession>
<dbReference type="OrthoDB" id="300709at2759"/>
<feature type="domain" description="NmrA-like" evidence="4">
    <location>
        <begin position="495"/>
        <end position="737"/>
    </location>
</feature>
<comment type="similarity">
    <text evidence="1">Belongs to the NmrA-type oxidoreductase family.</text>
</comment>
<dbReference type="SUPFAM" id="SSF51735">
    <property type="entry name" value="NAD(P)-binding Rossmann-fold domains"/>
    <property type="match status" value="1"/>
</dbReference>
<dbReference type="InterPro" id="IPR008030">
    <property type="entry name" value="NmrA-like"/>
</dbReference>
<dbReference type="PANTHER" id="PTHR42748:SF14">
    <property type="entry name" value="SNOAL-LIKE DOMAIN-CONTAINING PROTEIN"/>
    <property type="match status" value="1"/>
</dbReference>
<protein>
    <submittedName>
        <fullName evidence="5">NmrA family protein</fullName>
    </submittedName>
</protein>
<organism evidence="5 6">
    <name type="scientific">Trichoderma harzianum</name>
    <name type="common">Hypocrea lixii</name>
    <dbReference type="NCBI Taxonomy" id="5544"/>
    <lineage>
        <taxon>Eukaryota</taxon>
        <taxon>Fungi</taxon>
        <taxon>Dikarya</taxon>
        <taxon>Ascomycota</taxon>
        <taxon>Pezizomycotina</taxon>
        <taxon>Sordariomycetes</taxon>
        <taxon>Hypocreomycetidae</taxon>
        <taxon>Hypocreales</taxon>
        <taxon>Hypocreaceae</taxon>
        <taxon>Trichoderma</taxon>
    </lineage>
</organism>
<evidence type="ECO:0000313" key="6">
    <source>
        <dbReference type="Proteomes" id="UP000034112"/>
    </source>
</evidence>